<dbReference type="EMBL" id="JAJFAZ020000001">
    <property type="protein sequence ID" value="KAI5348500.1"/>
    <property type="molecule type" value="Genomic_DNA"/>
</dbReference>
<name>A0AAD4WRZ0_PRUDU</name>
<keyword evidence="3" id="KW-1185">Reference proteome</keyword>
<organism evidence="2 3">
    <name type="scientific">Prunus dulcis</name>
    <name type="common">Almond</name>
    <name type="synonym">Amygdalus dulcis</name>
    <dbReference type="NCBI Taxonomy" id="3755"/>
    <lineage>
        <taxon>Eukaryota</taxon>
        <taxon>Viridiplantae</taxon>
        <taxon>Streptophyta</taxon>
        <taxon>Embryophyta</taxon>
        <taxon>Tracheophyta</taxon>
        <taxon>Spermatophyta</taxon>
        <taxon>Magnoliopsida</taxon>
        <taxon>eudicotyledons</taxon>
        <taxon>Gunneridae</taxon>
        <taxon>Pentapetalae</taxon>
        <taxon>rosids</taxon>
        <taxon>fabids</taxon>
        <taxon>Rosales</taxon>
        <taxon>Rosaceae</taxon>
        <taxon>Amygdaloideae</taxon>
        <taxon>Amygdaleae</taxon>
        <taxon>Prunus</taxon>
    </lineage>
</organism>
<gene>
    <name evidence="2" type="ORF">L3X38_001387</name>
</gene>
<proteinExistence type="predicted"/>
<dbReference type="Proteomes" id="UP001054821">
    <property type="component" value="Chromosome 1"/>
</dbReference>
<dbReference type="AlphaFoldDB" id="A0AAD4WRZ0"/>
<accession>A0AAD4WRZ0</accession>
<evidence type="ECO:0000256" key="1">
    <source>
        <dbReference type="SAM" id="MobiDB-lite"/>
    </source>
</evidence>
<evidence type="ECO:0000313" key="3">
    <source>
        <dbReference type="Proteomes" id="UP001054821"/>
    </source>
</evidence>
<evidence type="ECO:0000313" key="2">
    <source>
        <dbReference type="EMBL" id="KAI5348500.1"/>
    </source>
</evidence>
<sequence length="94" mass="10380">MWWCHFSCDYGDGFRAGGKSKCLEVSFDVTGVKLAELRMLLYPREGLSNRSSSLFYQNVVRLISSKEITTPADPIQSVSPMKSADPITSALEAS</sequence>
<comment type="caution">
    <text evidence="2">The sequence shown here is derived from an EMBL/GenBank/DDBJ whole genome shotgun (WGS) entry which is preliminary data.</text>
</comment>
<feature type="region of interest" description="Disordered" evidence="1">
    <location>
        <begin position="72"/>
        <end position="94"/>
    </location>
</feature>
<protein>
    <submittedName>
        <fullName evidence="2">Uncharacterized protein</fullName>
    </submittedName>
</protein>
<reference evidence="2 3" key="1">
    <citation type="journal article" date="2022" name="G3 (Bethesda)">
        <title>Whole-genome sequence and methylome profiling of the almond [Prunus dulcis (Mill.) D.A. Webb] cultivar 'Nonpareil'.</title>
        <authorList>
            <person name="D'Amico-Willman K.M."/>
            <person name="Ouma W.Z."/>
            <person name="Meulia T."/>
            <person name="Sideli G.M."/>
            <person name="Gradziel T.M."/>
            <person name="Fresnedo-Ramirez J."/>
        </authorList>
    </citation>
    <scope>NUCLEOTIDE SEQUENCE [LARGE SCALE GENOMIC DNA]</scope>
    <source>
        <strain evidence="2">Clone GOH B32 T37-40</strain>
    </source>
</reference>